<dbReference type="EMBL" id="KL198006">
    <property type="protein sequence ID" value="KDQ30779.1"/>
    <property type="molecule type" value="Genomic_DNA"/>
</dbReference>
<accession>A0A067NS69</accession>
<feature type="compositionally biased region" description="Polar residues" evidence="4">
    <location>
        <begin position="1"/>
        <end position="24"/>
    </location>
</feature>
<keyword evidence="3" id="KW-0449">Lipoprotein</keyword>
<protein>
    <submittedName>
        <fullName evidence="5">Uncharacterized protein</fullName>
    </submittedName>
</protein>
<evidence type="ECO:0000313" key="5">
    <source>
        <dbReference type="EMBL" id="KDQ30779.1"/>
    </source>
</evidence>
<dbReference type="InParanoid" id="A0A067NS69"/>
<dbReference type="InterPro" id="IPR031632">
    <property type="entry name" value="SVIP"/>
</dbReference>
<dbReference type="HOGENOM" id="CLU_162866_0_0_1"/>
<proteinExistence type="predicted"/>
<evidence type="ECO:0000256" key="2">
    <source>
        <dbReference type="ARBA" id="ARBA00023139"/>
    </source>
</evidence>
<evidence type="ECO:0000256" key="1">
    <source>
        <dbReference type="ARBA" id="ARBA00022707"/>
    </source>
</evidence>
<dbReference type="VEuPathDB" id="FungiDB:PLEOSDRAFT_1088531"/>
<feature type="region of interest" description="Disordered" evidence="4">
    <location>
        <begin position="1"/>
        <end position="91"/>
    </location>
</feature>
<evidence type="ECO:0000313" key="6">
    <source>
        <dbReference type="Proteomes" id="UP000027073"/>
    </source>
</evidence>
<evidence type="ECO:0000256" key="4">
    <source>
        <dbReference type="SAM" id="MobiDB-lite"/>
    </source>
</evidence>
<reference evidence="6" key="1">
    <citation type="journal article" date="2014" name="Proc. Natl. Acad. Sci. U.S.A.">
        <title>Extensive sampling of basidiomycete genomes demonstrates inadequacy of the white-rot/brown-rot paradigm for wood decay fungi.</title>
        <authorList>
            <person name="Riley R."/>
            <person name="Salamov A.A."/>
            <person name="Brown D.W."/>
            <person name="Nagy L.G."/>
            <person name="Floudas D."/>
            <person name="Held B.W."/>
            <person name="Levasseur A."/>
            <person name="Lombard V."/>
            <person name="Morin E."/>
            <person name="Otillar R."/>
            <person name="Lindquist E.A."/>
            <person name="Sun H."/>
            <person name="LaButti K.M."/>
            <person name="Schmutz J."/>
            <person name="Jabbour D."/>
            <person name="Luo H."/>
            <person name="Baker S.E."/>
            <person name="Pisabarro A.G."/>
            <person name="Walton J.D."/>
            <person name="Blanchette R.A."/>
            <person name="Henrissat B."/>
            <person name="Martin F."/>
            <person name="Cullen D."/>
            <person name="Hibbett D.S."/>
            <person name="Grigoriev I.V."/>
        </authorList>
    </citation>
    <scope>NUCLEOTIDE SEQUENCE [LARGE SCALE GENOMIC DNA]</scope>
    <source>
        <strain evidence="6">PC15</strain>
    </source>
</reference>
<keyword evidence="2" id="KW-0564">Palmitate</keyword>
<gene>
    <name evidence="5" type="ORF">PLEOSDRAFT_1088531</name>
</gene>
<dbReference type="AlphaFoldDB" id="A0A067NS69"/>
<dbReference type="Pfam" id="PF15811">
    <property type="entry name" value="SVIP"/>
    <property type="match status" value="1"/>
</dbReference>
<dbReference type="Proteomes" id="UP000027073">
    <property type="component" value="Unassembled WGS sequence"/>
</dbReference>
<name>A0A067NS69_PLEO1</name>
<evidence type="ECO:0000256" key="3">
    <source>
        <dbReference type="ARBA" id="ARBA00023288"/>
    </source>
</evidence>
<organism evidence="5 6">
    <name type="scientific">Pleurotus ostreatus (strain PC15)</name>
    <name type="common">Oyster mushroom</name>
    <dbReference type="NCBI Taxonomy" id="1137138"/>
    <lineage>
        <taxon>Eukaryota</taxon>
        <taxon>Fungi</taxon>
        <taxon>Dikarya</taxon>
        <taxon>Basidiomycota</taxon>
        <taxon>Agaricomycotina</taxon>
        <taxon>Agaricomycetes</taxon>
        <taxon>Agaricomycetidae</taxon>
        <taxon>Agaricales</taxon>
        <taxon>Pleurotineae</taxon>
        <taxon>Pleurotaceae</taxon>
        <taxon>Pleurotus</taxon>
    </lineage>
</organism>
<keyword evidence="1" id="KW-0519">Myristate</keyword>
<sequence length="91" mass="9137">MGSLCSKSSTHSGGHTVLGSTGSVGTRPAPGAQSPPDPRAAAAAAAERRQQAEQARGTHAANPKRGHLAAQVGKPSSATANNGKDDRLVWD</sequence>
<dbReference type="OrthoDB" id="3264102at2759"/>